<dbReference type="KEGG" id="mcau:MIT9_P2407"/>
<evidence type="ECO:0000313" key="4">
    <source>
        <dbReference type="EMBL" id="BCX82819.1"/>
    </source>
</evidence>
<reference evidence="5" key="1">
    <citation type="journal article" date="2024" name="Int. J. Syst. Evol. Microbiol.">
        <title>Methylomarinovum tepidoasis sp. nov., a moderately thermophilic methanotroph of the family Methylothermaceae isolated from a deep-sea hydrothermal field.</title>
        <authorList>
            <person name="Hirayama H."/>
            <person name="Takaki Y."/>
            <person name="Abe M."/>
            <person name="Miyazaki M."/>
            <person name="Uematsu K."/>
            <person name="Matsui Y."/>
            <person name="Takai K."/>
        </authorList>
    </citation>
    <scope>NUCLEOTIDE SEQUENCE [LARGE SCALE GENOMIC DNA]</scope>
    <source>
        <strain evidence="5">IT-9</strain>
    </source>
</reference>
<dbReference type="PANTHER" id="PTHR11527">
    <property type="entry name" value="HEAT-SHOCK PROTEIN 20 FAMILY MEMBER"/>
    <property type="match status" value="1"/>
</dbReference>
<comment type="similarity">
    <text evidence="1 2">Belongs to the small heat shock protein (HSP20) family.</text>
</comment>
<dbReference type="CDD" id="cd06464">
    <property type="entry name" value="ACD_sHsps-like"/>
    <property type="match status" value="1"/>
</dbReference>
<dbReference type="RefSeq" id="WP_317705207.1">
    <property type="nucleotide sequence ID" value="NZ_AP024714.1"/>
</dbReference>
<evidence type="ECO:0000256" key="1">
    <source>
        <dbReference type="PROSITE-ProRule" id="PRU00285"/>
    </source>
</evidence>
<dbReference type="Proteomes" id="UP001321825">
    <property type="component" value="Chromosome"/>
</dbReference>
<organism evidence="4 5">
    <name type="scientific">Methylomarinovum caldicuralii</name>
    <dbReference type="NCBI Taxonomy" id="438856"/>
    <lineage>
        <taxon>Bacteria</taxon>
        <taxon>Pseudomonadati</taxon>
        <taxon>Pseudomonadota</taxon>
        <taxon>Gammaproteobacteria</taxon>
        <taxon>Methylococcales</taxon>
        <taxon>Methylothermaceae</taxon>
        <taxon>Methylomarinovum</taxon>
    </lineage>
</organism>
<proteinExistence type="inferred from homology"/>
<dbReference type="InterPro" id="IPR008978">
    <property type="entry name" value="HSP20-like_chaperone"/>
</dbReference>
<dbReference type="InterPro" id="IPR031107">
    <property type="entry name" value="Small_HSP"/>
</dbReference>
<evidence type="ECO:0000256" key="2">
    <source>
        <dbReference type="RuleBase" id="RU003616"/>
    </source>
</evidence>
<protein>
    <submittedName>
        <fullName evidence="4">HSP20 family protein</fullName>
    </submittedName>
</protein>
<evidence type="ECO:0000313" key="5">
    <source>
        <dbReference type="Proteomes" id="UP001321825"/>
    </source>
</evidence>
<name>A0AAU9CDV1_9GAMM</name>
<dbReference type="AlphaFoldDB" id="A0AAU9CDV1"/>
<dbReference type="Gene3D" id="2.60.40.790">
    <property type="match status" value="1"/>
</dbReference>
<evidence type="ECO:0000259" key="3">
    <source>
        <dbReference type="PROSITE" id="PS01031"/>
    </source>
</evidence>
<dbReference type="EMBL" id="AP024714">
    <property type="protein sequence ID" value="BCX82819.1"/>
    <property type="molecule type" value="Genomic_DNA"/>
</dbReference>
<dbReference type="SUPFAM" id="SSF49764">
    <property type="entry name" value="HSP20-like chaperones"/>
    <property type="match status" value="1"/>
</dbReference>
<dbReference type="Pfam" id="PF00011">
    <property type="entry name" value="HSP20"/>
    <property type="match status" value="1"/>
</dbReference>
<accession>A0AAU9CDV1</accession>
<sequence>MALVPRYEPFQLLNQLQRELERTFGALPGGLTRPEGEVPAEVEWVPAVDIKEEQDRYIVQADLPGVKPEDIEVTLENGVLTIKGQRMTEAKEEKENYRRIERIYGSFFRRFVLPETVDEEKIEAQYDNGVLTLVIPKKAEEAPKKIEVKVGG</sequence>
<gene>
    <name evidence="4" type="ORF">MIT9_P2407</name>
</gene>
<dbReference type="InterPro" id="IPR002068">
    <property type="entry name" value="A-crystallin/Hsp20_dom"/>
</dbReference>
<feature type="domain" description="SHSP" evidence="3">
    <location>
        <begin position="39"/>
        <end position="151"/>
    </location>
</feature>
<keyword evidence="5" id="KW-1185">Reference proteome</keyword>
<dbReference type="PROSITE" id="PS01031">
    <property type="entry name" value="SHSP"/>
    <property type="match status" value="1"/>
</dbReference>